<evidence type="ECO:0000313" key="2">
    <source>
        <dbReference type="EMBL" id="KAK0138524.1"/>
    </source>
</evidence>
<evidence type="ECO:0000256" key="1">
    <source>
        <dbReference type="SAM" id="MobiDB-lite"/>
    </source>
</evidence>
<keyword evidence="3" id="KW-1185">Reference proteome</keyword>
<dbReference type="Proteomes" id="UP001174136">
    <property type="component" value="Unassembled WGS sequence"/>
</dbReference>
<reference evidence="2" key="1">
    <citation type="journal article" date="2023" name="Front. Mar. Sci.">
        <title>A new Merluccius polli reference genome to investigate the effects of global change in West African waters.</title>
        <authorList>
            <person name="Mateo J.L."/>
            <person name="Blanco-Fernandez C."/>
            <person name="Garcia-Vazquez E."/>
            <person name="Machado-Schiaffino G."/>
        </authorList>
    </citation>
    <scope>NUCLEOTIDE SEQUENCE</scope>
    <source>
        <strain evidence="2">C29</strain>
        <tissue evidence="2">Fin</tissue>
    </source>
</reference>
<gene>
    <name evidence="2" type="ORF">N1851_024936</name>
</gene>
<dbReference type="EMBL" id="JAOPHQ010004602">
    <property type="protein sequence ID" value="KAK0138524.1"/>
    <property type="molecule type" value="Genomic_DNA"/>
</dbReference>
<feature type="region of interest" description="Disordered" evidence="1">
    <location>
        <begin position="77"/>
        <end position="100"/>
    </location>
</feature>
<feature type="region of interest" description="Disordered" evidence="1">
    <location>
        <begin position="121"/>
        <end position="153"/>
    </location>
</feature>
<accession>A0AA47ME01</accession>
<sequence>MTTEKKRSTYFNALELEVLMLAYGEYEHIFRRDATPPQQRRKERRHGRKLLPESTCNSTGEKWTWKQLKMKHKNIIQNANRKKAEARKTGGGPPPPPLTEAEELALSQLLKRVAQRLKASPGEAHLSLSPPRTQVPRGGLGQKIGPGILDQTGPPNLKTHTFLFFSVS</sequence>
<comment type="caution">
    <text evidence="2">The sequence shown here is derived from an EMBL/GenBank/DDBJ whole genome shotgun (WGS) entry which is preliminary data.</text>
</comment>
<feature type="region of interest" description="Disordered" evidence="1">
    <location>
        <begin position="34"/>
        <end position="56"/>
    </location>
</feature>
<protein>
    <submittedName>
        <fullName evidence="2">Uncharacterized protein</fullName>
    </submittedName>
</protein>
<evidence type="ECO:0000313" key="3">
    <source>
        <dbReference type="Proteomes" id="UP001174136"/>
    </source>
</evidence>
<feature type="compositionally biased region" description="Basic residues" evidence="1">
    <location>
        <begin position="39"/>
        <end position="49"/>
    </location>
</feature>
<proteinExistence type="predicted"/>
<name>A0AA47ME01_MERPO</name>
<organism evidence="2 3">
    <name type="scientific">Merluccius polli</name>
    <name type="common">Benguela hake</name>
    <name type="synonym">Merluccius cadenati</name>
    <dbReference type="NCBI Taxonomy" id="89951"/>
    <lineage>
        <taxon>Eukaryota</taxon>
        <taxon>Metazoa</taxon>
        <taxon>Chordata</taxon>
        <taxon>Craniata</taxon>
        <taxon>Vertebrata</taxon>
        <taxon>Euteleostomi</taxon>
        <taxon>Actinopterygii</taxon>
        <taxon>Neopterygii</taxon>
        <taxon>Teleostei</taxon>
        <taxon>Neoteleostei</taxon>
        <taxon>Acanthomorphata</taxon>
        <taxon>Zeiogadaria</taxon>
        <taxon>Gadariae</taxon>
        <taxon>Gadiformes</taxon>
        <taxon>Gadoidei</taxon>
        <taxon>Merlucciidae</taxon>
        <taxon>Merluccius</taxon>
    </lineage>
</organism>
<dbReference type="AlphaFoldDB" id="A0AA47ME01"/>